<sequence>MAQECRYLLNPSVPPPGVCPCCLTQRLLFFQNQLKCKRQLSSLSHHPKKIKEPPNPSFSLFRKLHLPRSLPFGWSFFGQPIHGSGKNYFSSVLSSETQFSIEDSAQDSCSQDSLSGDLSGKIHLCIEESSQGSGSSDIHFSVEDSGQDSCDLTDSDYHRVSSSSNAVLGIKRDV</sequence>
<dbReference type="EMBL" id="KI394858">
    <property type="protein sequence ID" value="ERN00520.1"/>
    <property type="molecule type" value="Genomic_DNA"/>
</dbReference>
<reference evidence="2" key="1">
    <citation type="journal article" date="2013" name="Science">
        <title>The Amborella genome and the evolution of flowering plants.</title>
        <authorList>
            <consortium name="Amborella Genome Project"/>
        </authorList>
    </citation>
    <scope>NUCLEOTIDE SEQUENCE [LARGE SCALE GENOMIC DNA]</scope>
</reference>
<dbReference type="Proteomes" id="UP000017836">
    <property type="component" value="Unassembled WGS sequence"/>
</dbReference>
<evidence type="ECO:0000313" key="1">
    <source>
        <dbReference type="EMBL" id="ERN00520.1"/>
    </source>
</evidence>
<gene>
    <name evidence="1" type="ORF">AMTR_s00102p00053300</name>
</gene>
<proteinExistence type="predicted"/>
<name>W1P0P0_AMBTC</name>
<accession>W1P0P0</accession>
<keyword evidence="2" id="KW-1185">Reference proteome</keyword>
<dbReference type="Gramene" id="ERN00520">
    <property type="protein sequence ID" value="ERN00520"/>
    <property type="gene ID" value="AMTR_s00102p00053300"/>
</dbReference>
<dbReference type="AlphaFoldDB" id="W1P0P0"/>
<organism evidence="1 2">
    <name type="scientific">Amborella trichopoda</name>
    <dbReference type="NCBI Taxonomy" id="13333"/>
    <lineage>
        <taxon>Eukaryota</taxon>
        <taxon>Viridiplantae</taxon>
        <taxon>Streptophyta</taxon>
        <taxon>Embryophyta</taxon>
        <taxon>Tracheophyta</taxon>
        <taxon>Spermatophyta</taxon>
        <taxon>Magnoliopsida</taxon>
        <taxon>Amborellales</taxon>
        <taxon>Amborellaceae</taxon>
        <taxon>Amborella</taxon>
    </lineage>
</organism>
<protein>
    <submittedName>
        <fullName evidence="1">Uncharacterized protein</fullName>
    </submittedName>
</protein>
<dbReference type="HOGENOM" id="CLU_1542157_0_0_1"/>
<evidence type="ECO:0000313" key="2">
    <source>
        <dbReference type="Proteomes" id="UP000017836"/>
    </source>
</evidence>